<protein>
    <submittedName>
        <fullName evidence="2">DUF456 family protein</fullName>
    </submittedName>
</protein>
<keyword evidence="1" id="KW-1133">Transmembrane helix</keyword>
<dbReference type="AlphaFoldDB" id="A0A6I3LM98"/>
<dbReference type="EMBL" id="WMJX01000037">
    <property type="protein sequence ID" value="MTG98994.1"/>
    <property type="molecule type" value="Genomic_DNA"/>
</dbReference>
<keyword evidence="3" id="KW-1185">Reference proteome</keyword>
<evidence type="ECO:0000313" key="2">
    <source>
        <dbReference type="EMBL" id="MTG98994.1"/>
    </source>
</evidence>
<dbReference type="PANTHER" id="PTHR39165">
    <property type="entry name" value="IG HYPOTHETICAL 17883"/>
    <property type="match status" value="1"/>
</dbReference>
<dbReference type="OrthoDB" id="9808460at2"/>
<keyword evidence="1" id="KW-0812">Transmembrane</keyword>
<dbReference type="Pfam" id="PF04306">
    <property type="entry name" value="DUF456"/>
    <property type="match status" value="1"/>
</dbReference>
<dbReference type="RefSeq" id="WP_155093002.1">
    <property type="nucleotide sequence ID" value="NZ_CP102754.1"/>
</dbReference>
<name>A0A6I3LM98_9FLAO</name>
<feature type="transmembrane region" description="Helical" evidence="1">
    <location>
        <begin position="47"/>
        <end position="68"/>
    </location>
</feature>
<reference evidence="2 3" key="1">
    <citation type="submission" date="2019-11" db="EMBL/GenBank/DDBJ databases">
        <title>Genome of Strain BIT-d1.</title>
        <authorList>
            <person name="Yang Y."/>
        </authorList>
    </citation>
    <scope>NUCLEOTIDE SEQUENCE [LARGE SCALE GENOMIC DNA]</scope>
    <source>
        <strain evidence="2 3">BIT-d1</strain>
    </source>
</reference>
<organism evidence="2 3">
    <name type="scientific">Myroides albus</name>
    <dbReference type="NCBI Taxonomy" id="2562892"/>
    <lineage>
        <taxon>Bacteria</taxon>
        <taxon>Pseudomonadati</taxon>
        <taxon>Bacteroidota</taxon>
        <taxon>Flavobacteriia</taxon>
        <taxon>Flavobacteriales</taxon>
        <taxon>Flavobacteriaceae</taxon>
        <taxon>Myroides</taxon>
    </lineage>
</organism>
<evidence type="ECO:0000256" key="1">
    <source>
        <dbReference type="SAM" id="Phobius"/>
    </source>
</evidence>
<dbReference type="InterPro" id="IPR007403">
    <property type="entry name" value="DUF456"/>
</dbReference>
<accession>A0A6I3LM98</accession>
<dbReference type="PANTHER" id="PTHR39165:SF1">
    <property type="entry name" value="DUF456 DOMAIN-CONTAINING PROTEIN"/>
    <property type="match status" value="1"/>
</dbReference>
<feature type="transmembrane region" description="Helical" evidence="1">
    <location>
        <begin position="133"/>
        <end position="159"/>
    </location>
</feature>
<feature type="transmembrane region" description="Helical" evidence="1">
    <location>
        <begin position="88"/>
        <end position="113"/>
    </location>
</feature>
<sequence>MEYFLLILSIALLLIGLIGSVLPGLPGLPLSWFGLLSLYFVEGVSVSGYLLWATAVITIAITILDYVIPSVGTKRFGGSSYGVWGTNIGLVVGLIAPIPFGFIIGPFLGAFIGEIIYKSDDLSRAFKAAVGSFIGFLASTFMKVFAGIVFFGLGVFIMIKNYAVWFGN</sequence>
<dbReference type="Proteomes" id="UP000438760">
    <property type="component" value="Unassembled WGS sequence"/>
</dbReference>
<evidence type="ECO:0000313" key="3">
    <source>
        <dbReference type="Proteomes" id="UP000438760"/>
    </source>
</evidence>
<proteinExistence type="predicted"/>
<keyword evidence="1" id="KW-0472">Membrane</keyword>
<gene>
    <name evidence="2" type="ORF">GJV76_12780</name>
</gene>
<comment type="caution">
    <text evidence="2">The sequence shown here is derived from an EMBL/GenBank/DDBJ whole genome shotgun (WGS) entry which is preliminary data.</text>
</comment>